<organism evidence="2 3">
    <name type="scientific">Novosphingobium beihaiensis</name>
    <dbReference type="NCBI Taxonomy" id="2930389"/>
    <lineage>
        <taxon>Bacteria</taxon>
        <taxon>Pseudomonadati</taxon>
        <taxon>Pseudomonadota</taxon>
        <taxon>Alphaproteobacteria</taxon>
        <taxon>Sphingomonadales</taxon>
        <taxon>Sphingomonadaceae</taxon>
        <taxon>Novosphingobium</taxon>
    </lineage>
</organism>
<accession>A0ABT0BVT0</accession>
<proteinExistence type="predicted"/>
<sequence length="133" mass="14035">MAMESIAAASAVPPPRISTLGPALPQEPAPELASQFNAALGQAGLNATAAPTPAAEVPPAIRDMLEMLDHVNGEAKSVTEYARTAETSGSELTPGEIVQLTMRCQEFMFHCQLTSNIANRSSDGIQQLFRQQG</sequence>
<evidence type="ECO:0000256" key="1">
    <source>
        <dbReference type="SAM" id="MobiDB-lite"/>
    </source>
</evidence>
<keyword evidence="3" id="KW-1185">Reference proteome</keyword>
<evidence type="ECO:0000313" key="2">
    <source>
        <dbReference type="EMBL" id="MCJ2189090.1"/>
    </source>
</evidence>
<protein>
    <submittedName>
        <fullName evidence="2">Uncharacterized protein</fullName>
    </submittedName>
</protein>
<gene>
    <name evidence="2" type="ORF">MTR66_20035</name>
</gene>
<evidence type="ECO:0000313" key="3">
    <source>
        <dbReference type="Proteomes" id="UP001202281"/>
    </source>
</evidence>
<feature type="region of interest" description="Disordered" evidence="1">
    <location>
        <begin position="1"/>
        <end position="29"/>
    </location>
</feature>
<name>A0ABT0BVT0_9SPHN</name>
<dbReference type="RefSeq" id="WP_243924277.1">
    <property type="nucleotide sequence ID" value="NZ_JALHLG010000062.1"/>
</dbReference>
<reference evidence="2 3" key="1">
    <citation type="submission" date="2022-04" db="EMBL/GenBank/DDBJ databases">
        <title>Identification of a novel bacterium isolated from mangrove sediments.</title>
        <authorList>
            <person name="Pan X."/>
        </authorList>
    </citation>
    <scope>NUCLEOTIDE SEQUENCE [LARGE SCALE GENOMIC DNA]</scope>
    <source>
        <strain evidence="2 3">B2638</strain>
    </source>
</reference>
<comment type="caution">
    <text evidence="2">The sequence shown here is derived from an EMBL/GenBank/DDBJ whole genome shotgun (WGS) entry which is preliminary data.</text>
</comment>
<dbReference type="EMBL" id="JALHLG010000062">
    <property type="protein sequence ID" value="MCJ2189090.1"/>
    <property type="molecule type" value="Genomic_DNA"/>
</dbReference>
<dbReference type="Proteomes" id="UP001202281">
    <property type="component" value="Unassembled WGS sequence"/>
</dbReference>